<dbReference type="Gene3D" id="1.10.1040.10">
    <property type="entry name" value="N-(1-d-carboxylethyl)-l-norvaline Dehydrogenase, domain 2"/>
    <property type="match status" value="1"/>
</dbReference>
<evidence type="ECO:0000259" key="13">
    <source>
        <dbReference type="Pfam" id="PF08546"/>
    </source>
</evidence>
<evidence type="ECO:0000313" key="15">
    <source>
        <dbReference type="Proteomes" id="UP000199087"/>
    </source>
</evidence>
<dbReference type="SUPFAM" id="SSF48179">
    <property type="entry name" value="6-phosphogluconate dehydrogenase C-terminal domain-like"/>
    <property type="match status" value="1"/>
</dbReference>
<evidence type="ECO:0000256" key="9">
    <source>
        <dbReference type="ARBA" id="ARBA00032024"/>
    </source>
</evidence>
<dbReference type="InterPro" id="IPR003710">
    <property type="entry name" value="ApbA"/>
</dbReference>
<evidence type="ECO:0000256" key="5">
    <source>
        <dbReference type="ARBA" id="ARBA00019465"/>
    </source>
</evidence>
<keyword evidence="8 11" id="KW-0560">Oxidoreductase</keyword>
<sequence length="299" mass="33555">MQIGIIGAGAIGLLYASYLYNYFSVTIYTRTIEQADEINKHGLILQKESKQRISFVKSMPISKWNGTEDVTIIAVKQYQLNAVVDKIKQLMIVPKNLLFLQNGMGHLKLLEKIPAENIFVGSVEHGAMKVNMNTVCHNGEGVTKVAVFKGDPTALHVLATALPSDFLMNEHDDFYEMLLHKLIINAIINPLTAILQVENGQLLENPYYYKAARNLFAEVAAIVNLKHAEQHFEQICHICRQTAANRSSMLKDVEANRKTEIDAILGFLLEEATKNGKKAPLIETLYDLVKGKENGWREC</sequence>
<dbReference type="OrthoDB" id="9800163at2"/>
<dbReference type="InterPro" id="IPR036291">
    <property type="entry name" value="NAD(P)-bd_dom_sf"/>
</dbReference>
<dbReference type="NCBIfam" id="NF005093">
    <property type="entry name" value="PRK06522.2-4"/>
    <property type="match status" value="1"/>
</dbReference>
<dbReference type="InterPro" id="IPR013332">
    <property type="entry name" value="KPR_N"/>
</dbReference>
<dbReference type="InterPro" id="IPR013752">
    <property type="entry name" value="KPA_reductase"/>
</dbReference>
<proteinExistence type="inferred from homology"/>
<dbReference type="UniPathway" id="UPA00028">
    <property type="reaction ID" value="UER00004"/>
</dbReference>
<protein>
    <recommendedName>
        <fullName evidence="5 11">2-dehydropantoate 2-reductase</fullName>
        <ecNumber evidence="4 11">1.1.1.169</ecNumber>
    </recommendedName>
    <alternativeName>
        <fullName evidence="9 11">Ketopantoate reductase</fullName>
    </alternativeName>
</protein>
<dbReference type="EC" id="1.1.1.169" evidence="4 11"/>
<comment type="function">
    <text evidence="1 11">Catalyzes the NADPH-dependent reduction of ketopantoate into pantoic acid.</text>
</comment>
<gene>
    <name evidence="14" type="ORF">BN000_00478</name>
</gene>
<dbReference type="AlphaFoldDB" id="A0A0U1NRC2"/>
<dbReference type="FunFam" id="1.10.1040.10:FF:000017">
    <property type="entry name" value="2-dehydropantoate 2-reductase"/>
    <property type="match status" value="1"/>
</dbReference>
<name>A0A0U1NRC2_9BACI</name>
<dbReference type="InterPro" id="IPR008927">
    <property type="entry name" value="6-PGluconate_DH-like_C_sf"/>
</dbReference>
<dbReference type="SUPFAM" id="SSF51735">
    <property type="entry name" value="NAD(P)-binding Rossmann-fold domains"/>
    <property type="match status" value="1"/>
</dbReference>
<dbReference type="Pfam" id="PF02558">
    <property type="entry name" value="ApbA"/>
    <property type="match status" value="1"/>
</dbReference>
<feature type="domain" description="Ketopantoate reductase C-terminal" evidence="13">
    <location>
        <begin position="174"/>
        <end position="293"/>
    </location>
</feature>
<dbReference type="NCBIfam" id="TIGR00745">
    <property type="entry name" value="apbA_panE"/>
    <property type="match status" value="1"/>
</dbReference>
<evidence type="ECO:0000256" key="4">
    <source>
        <dbReference type="ARBA" id="ARBA00013014"/>
    </source>
</evidence>
<evidence type="ECO:0000256" key="2">
    <source>
        <dbReference type="ARBA" id="ARBA00004994"/>
    </source>
</evidence>
<keyword evidence="15" id="KW-1185">Reference proteome</keyword>
<dbReference type="PANTHER" id="PTHR43765:SF2">
    <property type="entry name" value="2-DEHYDROPANTOATE 2-REDUCTASE"/>
    <property type="match status" value="1"/>
</dbReference>
<dbReference type="RefSeq" id="WP_090630301.1">
    <property type="nucleotide sequence ID" value="NZ_CVRB01000001.1"/>
</dbReference>
<dbReference type="InterPro" id="IPR050838">
    <property type="entry name" value="Ketopantoate_reductase"/>
</dbReference>
<dbReference type="InterPro" id="IPR013328">
    <property type="entry name" value="6PGD_dom2"/>
</dbReference>
<comment type="catalytic activity">
    <reaction evidence="10 11">
        <text>(R)-pantoate + NADP(+) = 2-dehydropantoate + NADPH + H(+)</text>
        <dbReference type="Rhea" id="RHEA:16233"/>
        <dbReference type="ChEBI" id="CHEBI:11561"/>
        <dbReference type="ChEBI" id="CHEBI:15378"/>
        <dbReference type="ChEBI" id="CHEBI:15980"/>
        <dbReference type="ChEBI" id="CHEBI:57783"/>
        <dbReference type="ChEBI" id="CHEBI:58349"/>
        <dbReference type="EC" id="1.1.1.169"/>
    </reaction>
</comment>
<evidence type="ECO:0000256" key="3">
    <source>
        <dbReference type="ARBA" id="ARBA00007870"/>
    </source>
</evidence>
<feature type="domain" description="Ketopantoate reductase N-terminal" evidence="12">
    <location>
        <begin position="3"/>
        <end position="148"/>
    </location>
</feature>
<comment type="pathway">
    <text evidence="2 11">Cofactor biosynthesis; (R)-pantothenate biosynthesis; (R)-pantoate from 3-methyl-2-oxobutanoate: step 2/2.</text>
</comment>
<keyword evidence="6 11" id="KW-0566">Pantothenate biosynthesis</keyword>
<dbReference type="STRING" id="1499688.BN000_00478"/>
<keyword evidence="7 11" id="KW-0521">NADP</keyword>
<dbReference type="GO" id="GO:0050661">
    <property type="term" value="F:NADP binding"/>
    <property type="evidence" value="ECO:0007669"/>
    <property type="project" value="TreeGrafter"/>
</dbReference>
<dbReference type="GO" id="GO:0008677">
    <property type="term" value="F:2-dehydropantoate 2-reductase activity"/>
    <property type="evidence" value="ECO:0007669"/>
    <property type="project" value="UniProtKB-EC"/>
</dbReference>
<evidence type="ECO:0000256" key="10">
    <source>
        <dbReference type="ARBA" id="ARBA00048793"/>
    </source>
</evidence>
<evidence type="ECO:0000256" key="1">
    <source>
        <dbReference type="ARBA" id="ARBA00002919"/>
    </source>
</evidence>
<evidence type="ECO:0000256" key="6">
    <source>
        <dbReference type="ARBA" id="ARBA00022655"/>
    </source>
</evidence>
<evidence type="ECO:0000256" key="7">
    <source>
        <dbReference type="ARBA" id="ARBA00022857"/>
    </source>
</evidence>
<dbReference type="Gene3D" id="3.40.50.720">
    <property type="entry name" value="NAD(P)-binding Rossmann-like Domain"/>
    <property type="match status" value="1"/>
</dbReference>
<evidence type="ECO:0000259" key="12">
    <source>
        <dbReference type="Pfam" id="PF02558"/>
    </source>
</evidence>
<evidence type="ECO:0000256" key="11">
    <source>
        <dbReference type="RuleBase" id="RU362068"/>
    </source>
</evidence>
<dbReference type="Pfam" id="PF08546">
    <property type="entry name" value="ApbA_C"/>
    <property type="match status" value="1"/>
</dbReference>
<comment type="similarity">
    <text evidence="3 11">Belongs to the ketopantoate reductase family.</text>
</comment>
<evidence type="ECO:0000313" key="14">
    <source>
        <dbReference type="EMBL" id="CRK80591.1"/>
    </source>
</evidence>
<dbReference type="EMBL" id="CVRB01000001">
    <property type="protein sequence ID" value="CRK80591.1"/>
    <property type="molecule type" value="Genomic_DNA"/>
</dbReference>
<dbReference type="PANTHER" id="PTHR43765">
    <property type="entry name" value="2-DEHYDROPANTOATE 2-REDUCTASE-RELATED"/>
    <property type="match status" value="1"/>
</dbReference>
<evidence type="ECO:0000256" key="8">
    <source>
        <dbReference type="ARBA" id="ARBA00023002"/>
    </source>
</evidence>
<accession>A0A0U1NRC2</accession>
<dbReference type="GO" id="GO:0015940">
    <property type="term" value="P:pantothenate biosynthetic process"/>
    <property type="evidence" value="ECO:0007669"/>
    <property type="project" value="UniProtKB-UniPathway"/>
</dbReference>
<organism evidence="14 15">
    <name type="scientific">Neobacillus massiliamazoniensis</name>
    <dbReference type="NCBI Taxonomy" id="1499688"/>
    <lineage>
        <taxon>Bacteria</taxon>
        <taxon>Bacillati</taxon>
        <taxon>Bacillota</taxon>
        <taxon>Bacilli</taxon>
        <taxon>Bacillales</taxon>
        <taxon>Bacillaceae</taxon>
        <taxon>Neobacillus</taxon>
    </lineage>
</organism>
<dbReference type="Proteomes" id="UP000199087">
    <property type="component" value="Unassembled WGS sequence"/>
</dbReference>
<reference evidence="15" key="1">
    <citation type="submission" date="2015-05" db="EMBL/GenBank/DDBJ databases">
        <authorList>
            <person name="Urmite Genomes"/>
        </authorList>
    </citation>
    <scope>NUCLEOTIDE SEQUENCE [LARGE SCALE GENOMIC DNA]</scope>
    <source>
        <strain evidence="15">LF1</strain>
    </source>
</reference>
<dbReference type="GO" id="GO:0005737">
    <property type="term" value="C:cytoplasm"/>
    <property type="evidence" value="ECO:0007669"/>
    <property type="project" value="TreeGrafter"/>
</dbReference>